<dbReference type="Pfam" id="PF25234">
    <property type="entry name" value="Periphilin_C"/>
    <property type="match status" value="1"/>
</dbReference>
<feature type="compositionally biased region" description="Low complexity" evidence="1">
    <location>
        <begin position="201"/>
        <end position="210"/>
    </location>
</feature>
<organism evidence="3">
    <name type="scientific">Nothobranchius korthausae</name>
    <dbReference type="NCBI Taxonomy" id="1143690"/>
    <lineage>
        <taxon>Eukaryota</taxon>
        <taxon>Metazoa</taxon>
        <taxon>Chordata</taxon>
        <taxon>Craniata</taxon>
        <taxon>Vertebrata</taxon>
        <taxon>Euteleostomi</taxon>
        <taxon>Actinopterygii</taxon>
        <taxon>Neopterygii</taxon>
        <taxon>Teleostei</taxon>
        <taxon>Neoteleostei</taxon>
        <taxon>Acanthomorphata</taxon>
        <taxon>Ovalentaria</taxon>
        <taxon>Atherinomorphae</taxon>
        <taxon>Cyprinodontiformes</taxon>
        <taxon>Nothobranchiidae</taxon>
        <taxon>Nothobranchius</taxon>
    </lineage>
</organism>
<dbReference type="GO" id="GO:0045892">
    <property type="term" value="P:negative regulation of DNA-templated transcription"/>
    <property type="evidence" value="ECO:0007669"/>
    <property type="project" value="InterPro"/>
</dbReference>
<feature type="region of interest" description="Disordered" evidence="1">
    <location>
        <begin position="68"/>
        <end position="90"/>
    </location>
</feature>
<dbReference type="GO" id="GO:0005654">
    <property type="term" value="C:nucleoplasm"/>
    <property type="evidence" value="ECO:0007669"/>
    <property type="project" value="TreeGrafter"/>
</dbReference>
<evidence type="ECO:0000259" key="2">
    <source>
        <dbReference type="Pfam" id="PF25234"/>
    </source>
</evidence>
<sequence>MLKPLGGERDAFCAWKSLGIVFVSYPHDQPFVRETYEERFSTDAREVTVRRVINIVERPSVPWQAAEYEQGYDRDPHCSDPSPRNYDTRRYHEEDSFLPNDYQYYEEHPDHSAFYRSDTPARNEVYSSPQYYGRDDLRHQLSSRNRSRAHFPRKRGLGSGRPPRSGPRIWEDQSYRNPKFFATKREPSPPRNKAQQSTAARSRSNSRNRSFSPDRDKGHSYQKQQQHEHHEKLKEKTDVVKSQTPSSPIKDAPPKEKPFTSAAKVEKGESEAAAASLEPEVTPEEDVKARRWEAINAKVLEIEKHYRQDCETFRTVVKMLVTKEPSLDTLLQSSLDKNLLELRQRCLESLKNFVTELDEILEQPDNSN</sequence>
<feature type="domain" description="Periphilin-1 C-terminal" evidence="2">
    <location>
        <begin position="281"/>
        <end position="359"/>
    </location>
</feature>
<dbReference type="InterPro" id="IPR028851">
    <property type="entry name" value="Pphln1"/>
</dbReference>
<accession>A0A1A8G7H1</accession>
<reference evidence="3" key="2">
    <citation type="submission" date="2016-06" db="EMBL/GenBank/DDBJ databases">
        <title>The genome of a short-lived fish provides insights into sex chromosome evolution and the genetic control of aging.</title>
        <authorList>
            <person name="Reichwald K."/>
            <person name="Felder M."/>
            <person name="Petzold A."/>
            <person name="Koch P."/>
            <person name="Groth M."/>
            <person name="Platzer M."/>
        </authorList>
    </citation>
    <scope>NUCLEOTIDE SEQUENCE</scope>
    <source>
        <tissue evidence="3">Brain</tissue>
    </source>
</reference>
<dbReference type="InterPro" id="IPR057603">
    <property type="entry name" value="Periphilin-1_C"/>
</dbReference>
<dbReference type="GO" id="GO:0045814">
    <property type="term" value="P:negative regulation of gene expression, epigenetic"/>
    <property type="evidence" value="ECO:0007669"/>
    <property type="project" value="TreeGrafter"/>
</dbReference>
<dbReference type="AlphaFoldDB" id="A0A1A8G7H1"/>
<evidence type="ECO:0000256" key="1">
    <source>
        <dbReference type="SAM" id="MobiDB-lite"/>
    </source>
</evidence>
<feature type="compositionally biased region" description="Basic residues" evidence="1">
    <location>
        <begin position="145"/>
        <end position="156"/>
    </location>
</feature>
<gene>
    <name evidence="3" type="primary">Nfu_g_1_003446</name>
</gene>
<protein>
    <recommendedName>
        <fullName evidence="2">Periphilin-1 C-terminal domain-containing protein</fullName>
    </recommendedName>
</protein>
<dbReference type="GO" id="GO:0097355">
    <property type="term" value="P:protein localization to heterochromatin"/>
    <property type="evidence" value="ECO:0007669"/>
    <property type="project" value="TreeGrafter"/>
</dbReference>
<evidence type="ECO:0000313" key="3">
    <source>
        <dbReference type="EMBL" id="SBQ67660.1"/>
    </source>
</evidence>
<dbReference type="CDD" id="cd22896">
    <property type="entry name" value="periphilin-like"/>
    <property type="match status" value="1"/>
</dbReference>
<dbReference type="EMBL" id="HAEB01021133">
    <property type="protein sequence ID" value="SBQ67660.1"/>
    <property type="molecule type" value="Transcribed_RNA"/>
</dbReference>
<dbReference type="PANTHER" id="PTHR15836:SF4">
    <property type="entry name" value="PERIPHILIN-1"/>
    <property type="match status" value="1"/>
</dbReference>
<feature type="region of interest" description="Disordered" evidence="1">
    <location>
        <begin position="113"/>
        <end position="282"/>
    </location>
</feature>
<name>A0A1A8G7H1_9TELE</name>
<dbReference type="PANTHER" id="PTHR15836">
    <property type="entry name" value="PERIPHILIN 1"/>
    <property type="match status" value="1"/>
</dbReference>
<proteinExistence type="predicted"/>
<reference evidence="3" key="1">
    <citation type="submission" date="2016-05" db="EMBL/GenBank/DDBJ databases">
        <authorList>
            <person name="Lavstsen T."/>
            <person name="Jespersen J.S."/>
        </authorList>
    </citation>
    <scope>NUCLEOTIDE SEQUENCE</scope>
    <source>
        <tissue evidence="3">Brain</tissue>
    </source>
</reference>
<feature type="compositionally biased region" description="Basic and acidic residues" evidence="1">
    <location>
        <begin position="252"/>
        <end position="270"/>
    </location>
</feature>
<feature type="compositionally biased region" description="Basic and acidic residues" evidence="1">
    <location>
        <begin position="212"/>
        <end position="239"/>
    </location>
</feature>